<dbReference type="PROSITE" id="PS50056">
    <property type="entry name" value="TYR_PHOSPHATASE_2"/>
    <property type="match status" value="1"/>
</dbReference>
<sequence length="368" mass="39683">MSVQPPAAAAAAATAGPGSGSGSGSPHPSQLPGPTPSSSVDGNFLLPSPPFISAPGLINLRDIGGYEIPTTTSGHRKKMVRKGVIFRSADPTQLTDEGVAVMQKLGITHVYDFRSKLEFGKTPETEPKEWAGAQRCHVPVFPDVDMSPEALAVRFQLRNSRFRDYTDGPAVITTQGFVRAYSTILAGAADPHNTYAPYRTIFQQLASSSSSSSSSSSPSPSTPPSPSPLLVHCSAGKDRTGLFVALLLSLLHLPPTIIAHEYSLTDLGLAHRKPAIVDHVMLDPAFDGDRAAAERMVSSRKESMLATLQYIDEEYGGAEKYVIERLGVTKEEVERIREVMIVDVEGGEEQGLVDWRRNAEAVEEVYRR</sequence>
<dbReference type="VEuPathDB" id="FungiDB:NEUTE1DRAFT_92411"/>
<protein>
    <recommendedName>
        <fullName evidence="2">Tyrosine specific protein phosphatases domain-containing protein</fullName>
    </recommendedName>
</protein>
<dbReference type="PROSITE" id="PS00383">
    <property type="entry name" value="TYR_PHOSPHATASE_1"/>
    <property type="match status" value="1"/>
</dbReference>
<dbReference type="RefSeq" id="XP_009856885.1">
    <property type="nucleotide sequence ID" value="XM_009858583.1"/>
</dbReference>
<dbReference type="FunFam" id="3.90.190.10:FF:000123">
    <property type="entry name" value="Similar to protein tyrosine/serine phosphatase"/>
    <property type="match status" value="1"/>
</dbReference>
<dbReference type="InterPro" id="IPR016130">
    <property type="entry name" value="Tyr_Pase_AS"/>
</dbReference>
<dbReference type="HOGENOM" id="CLU_057546_1_4_1"/>
<feature type="domain" description="Tyrosine specific protein phosphatases" evidence="2">
    <location>
        <begin position="199"/>
        <end position="248"/>
    </location>
</feature>
<dbReference type="KEGG" id="nte:NEUTE1DRAFT92411"/>
<dbReference type="GeneID" id="20831505"/>
<evidence type="ECO:0000259" key="2">
    <source>
        <dbReference type="PROSITE" id="PS50056"/>
    </source>
</evidence>
<dbReference type="PANTHER" id="PTHR31126">
    <property type="entry name" value="TYROSINE-PROTEIN PHOSPHATASE"/>
    <property type="match status" value="1"/>
</dbReference>
<proteinExistence type="predicted"/>
<feature type="region of interest" description="Disordered" evidence="1">
    <location>
        <begin position="1"/>
        <end position="44"/>
    </location>
</feature>
<dbReference type="AlphaFoldDB" id="F8N296"/>
<dbReference type="PANTHER" id="PTHR31126:SF1">
    <property type="entry name" value="TYROSINE SPECIFIC PROTEIN PHOSPHATASES DOMAIN-CONTAINING PROTEIN"/>
    <property type="match status" value="1"/>
</dbReference>
<reference evidence="4" key="1">
    <citation type="journal article" date="2011" name="Genetics">
        <title>Massive changes in genome architecture accompany the transition to self-fertility in the filamentous fungus Neurospora tetrasperma.</title>
        <authorList>
            <person name="Ellison C.E."/>
            <person name="Stajich J.E."/>
            <person name="Jacobson D.J."/>
            <person name="Natvig D.O."/>
            <person name="Lapidus A."/>
            <person name="Foster B."/>
            <person name="Aerts A."/>
            <person name="Riley R."/>
            <person name="Lindquist E.A."/>
            <person name="Grigoriev I.V."/>
            <person name="Taylor J.W."/>
        </authorList>
    </citation>
    <scope>NUCLEOTIDE SEQUENCE [LARGE SCALE GENOMIC DNA]</scope>
    <source>
        <strain evidence="4">FGSC 2508 / P0657</strain>
    </source>
</reference>
<feature type="compositionally biased region" description="Low complexity" evidence="1">
    <location>
        <begin position="209"/>
        <end position="219"/>
    </location>
</feature>
<dbReference type="InterPro" id="IPR029021">
    <property type="entry name" value="Prot-tyrosine_phosphatase-like"/>
</dbReference>
<evidence type="ECO:0000313" key="4">
    <source>
        <dbReference type="Proteomes" id="UP000008065"/>
    </source>
</evidence>
<dbReference type="InterPro" id="IPR000387">
    <property type="entry name" value="Tyr_Pase_dom"/>
</dbReference>
<evidence type="ECO:0000313" key="3">
    <source>
        <dbReference type="EMBL" id="EGO53267.1"/>
    </source>
</evidence>
<dbReference type="InterPro" id="IPR026893">
    <property type="entry name" value="Tyr/Ser_Pase_IphP-type"/>
</dbReference>
<dbReference type="SUPFAM" id="SSF52799">
    <property type="entry name" value="(Phosphotyrosine protein) phosphatases II"/>
    <property type="match status" value="1"/>
</dbReference>
<feature type="region of interest" description="Disordered" evidence="1">
    <location>
        <begin position="209"/>
        <end position="229"/>
    </location>
</feature>
<name>F8N296_NEUT8</name>
<dbReference type="OrthoDB" id="449382at2759"/>
<dbReference type="EMBL" id="GL891382">
    <property type="protein sequence ID" value="EGO53267.1"/>
    <property type="molecule type" value="Genomic_DNA"/>
</dbReference>
<keyword evidence="4" id="KW-1185">Reference proteome</keyword>
<dbReference type="GO" id="GO:0004721">
    <property type="term" value="F:phosphoprotein phosphatase activity"/>
    <property type="evidence" value="ECO:0007669"/>
    <property type="project" value="InterPro"/>
</dbReference>
<gene>
    <name evidence="3" type="ORF">NEUTE1DRAFT_92411</name>
</gene>
<dbReference type="Proteomes" id="UP000008065">
    <property type="component" value="Unassembled WGS sequence"/>
</dbReference>
<feature type="compositionally biased region" description="Low complexity" evidence="1">
    <location>
        <begin position="1"/>
        <end position="16"/>
    </location>
</feature>
<dbReference type="Pfam" id="PF13350">
    <property type="entry name" value="Y_phosphatase3"/>
    <property type="match status" value="1"/>
</dbReference>
<evidence type="ECO:0000256" key="1">
    <source>
        <dbReference type="SAM" id="MobiDB-lite"/>
    </source>
</evidence>
<accession>F8N296</accession>
<dbReference type="Gene3D" id="3.90.190.10">
    <property type="entry name" value="Protein tyrosine phosphatase superfamily"/>
    <property type="match status" value="1"/>
</dbReference>
<organism evidence="3 4">
    <name type="scientific">Neurospora tetrasperma (strain FGSC 2508 / ATCC MYA-4615 / P0657)</name>
    <dbReference type="NCBI Taxonomy" id="510951"/>
    <lineage>
        <taxon>Eukaryota</taxon>
        <taxon>Fungi</taxon>
        <taxon>Dikarya</taxon>
        <taxon>Ascomycota</taxon>
        <taxon>Pezizomycotina</taxon>
        <taxon>Sordariomycetes</taxon>
        <taxon>Sordariomycetidae</taxon>
        <taxon>Sordariales</taxon>
        <taxon>Sordariaceae</taxon>
        <taxon>Neurospora</taxon>
    </lineage>
</organism>